<comment type="caution">
    <text evidence="1">The sequence shown here is derived from an EMBL/GenBank/DDBJ whole genome shotgun (WGS) entry which is preliminary data.</text>
</comment>
<dbReference type="EMBL" id="AZBU02000004">
    <property type="protein sequence ID" value="TKR82816.1"/>
    <property type="molecule type" value="Genomic_DNA"/>
</dbReference>
<protein>
    <submittedName>
        <fullName evidence="1">Uncharacterized protein</fullName>
    </submittedName>
</protein>
<evidence type="ECO:0000313" key="2">
    <source>
        <dbReference type="Proteomes" id="UP000298663"/>
    </source>
</evidence>
<evidence type="ECO:0000313" key="1">
    <source>
        <dbReference type="EMBL" id="TKR82816.1"/>
    </source>
</evidence>
<organism evidence="1 2">
    <name type="scientific">Steinernema carpocapsae</name>
    <name type="common">Entomopathogenic nematode</name>
    <dbReference type="NCBI Taxonomy" id="34508"/>
    <lineage>
        <taxon>Eukaryota</taxon>
        <taxon>Metazoa</taxon>
        <taxon>Ecdysozoa</taxon>
        <taxon>Nematoda</taxon>
        <taxon>Chromadorea</taxon>
        <taxon>Rhabditida</taxon>
        <taxon>Tylenchina</taxon>
        <taxon>Panagrolaimomorpha</taxon>
        <taxon>Strongyloidoidea</taxon>
        <taxon>Steinernematidae</taxon>
        <taxon>Steinernema</taxon>
    </lineage>
</organism>
<sequence>MQHIRQFQCQGRLRIRRFLNGDTPRKRNKLYIDLQHRMEAEMRKLEVAIAQEDDNLKAAVLIYLDACSYLLAEFNEKGQTRKGERKRDVNGLLVNEPVNAVILSEPAVLIEPETPVDSSPNPSNLPYIFLPPTKESLALIADLLGIIRISAKMNNRPRTYFDRKTPLKCVGKAKEDGNCGFRSLIQCLFGPGSDDPDSFSESLSVLRLARQLSKITIG</sequence>
<accession>A0A4U5NIX3</accession>
<dbReference type="Proteomes" id="UP000298663">
    <property type="component" value="Unassembled WGS sequence"/>
</dbReference>
<proteinExistence type="predicted"/>
<reference evidence="1 2" key="1">
    <citation type="journal article" date="2015" name="Genome Biol.">
        <title>Comparative genomics of Steinernema reveals deeply conserved gene regulatory networks.</title>
        <authorList>
            <person name="Dillman A.R."/>
            <person name="Macchietto M."/>
            <person name="Porter C.F."/>
            <person name="Rogers A."/>
            <person name="Williams B."/>
            <person name="Antoshechkin I."/>
            <person name="Lee M.M."/>
            <person name="Goodwin Z."/>
            <person name="Lu X."/>
            <person name="Lewis E.E."/>
            <person name="Goodrich-Blair H."/>
            <person name="Stock S.P."/>
            <person name="Adams B.J."/>
            <person name="Sternberg P.W."/>
            <person name="Mortazavi A."/>
        </authorList>
    </citation>
    <scope>NUCLEOTIDE SEQUENCE [LARGE SCALE GENOMIC DNA]</scope>
    <source>
        <strain evidence="1 2">ALL</strain>
    </source>
</reference>
<gene>
    <name evidence="1" type="ORF">L596_016493</name>
</gene>
<dbReference type="AlphaFoldDB" id="A0A4U5NIX3"/>
<reference evidence="1 2" key="2">
    <citation type="journal article" date="2019" name="G3 (Bethesda)">
        <title>Hybrid Assembly of the Genome of the Entomopathogenic Nematode Steinernema carpocapsae Identifies the X-Chromosome.</title>
        <authorList>
            <person name="Serra L."/>
            <person name="Macchietto M."/>
            <person name="Macias-Munoz A."/>
            <person name="McGill C.J."/>
            <person name="Rodriguez I.M."/>
            <person name="Rodriguez B."/>
            <person name="Murad R."/>
            <person name="Mortazavi A."/>
        </authorList>
    </citation>
    <scope>NUCLEOTIDE SEQUENCE [LARGE SCALE GENOMIC DNA]</scope>
    <source>
        <strain evidence="1 2">ALL</strain>
    </source>
</reference>
<name>A0A4U5NIX3_STECR</name>
<keyword evidence="2" id="KW-1185">Reference proteome</keyword>